<evidence type="ECO:0000313" key="1">
    <source>
        <dbReference type="EMBL" id="QOR44971.1"/>
    </source>
</evidence>
<organism evidence="1 2">
    <name type="scientific">Trueperella pecoris</name>
    <dbReference type="NCBI Taxonomy" id="2733571"/>
    <lineage>
        <taxon>Bacteria</taxon>
        <taxon>Bacillati</taxon>
        <taxon>Actinomycetota</taxon>
        <taxon>Actinomycetes</taxon>
        <taxon>Actinomycetales</taxon>
        <taxon>Actinomycetaceae</taxon>
        <taxon>Trueperella</taxon>
    </lineage>
</organism>
<dbReference type="AlphaFoldDB" id="A0A7M1QT44"/>
<accession>A0A7M1QT44</accession>
<dbReference type="EMBL" id="CP063213">
    <property type="protein sequence ID" value="QOR44971.1"/>
    <property type="molecule type" value="Genomic_DNA"/>
</dbReference>
<dbReference type="RefSeq" id="WP_197550764.1">
    <property type="nucleotide sequence ID" value="NZ_CP063213.1"/>
</dbReference>
<dbReference type="Proteomes" id="UP000595053">
    <property type="component" value="Chromosome"/>
</dbReference>
<gene>
    <name evidence="1" type="ORF">INS88_06675</name>
</gene>
<name>A0A7M1QT44_9ACTO</name>
<protein>
    <submittedName>
        <fullName evidence="1">Uncharacterized protein</fullName>
    </submittedName>
</protein>
<keyword evidence="2" id="KW-1185">Reference proteome</keyword>
<proteinExistence type="predicted"/>
<sequence length="79" mass="8875">MALTITEKKKITRLRRAGIGYKSIGHILGIPLGKVKSFCQYHEVTKGQPASEEARFCKYCAEPIDPAFARPNQDLTPVW</sequence>
<reference evidence="1 2" key="1">
    <citation type="submission" date="2020-10" db="EMBL/GenBank/DDBJ databases">
        <title>Trueperella pecoris sp. nov. isolated from bovine and porcine specimens.</title>
        <authorList>
            <person name="Schoenecker L."/>
            <person name="Schnydrig P."/>
            <person name="Brodard I."/>
            <person name="Thomann A."/>
            <person name="Hemphill A."/>
            <person name="Rodriguez-Campos S."/>
            <person name="Perreten V."/>
            <person name="Jores J."/>
            <person name="Kittl S."/>
        </authorList>
    </citation>
    <scope>NUCLEOTIDE SEQUENCE [LARGE SCALE GENOMIC DNA]</scope>
    <source>
        <strain evidence="1 2">15A0121</strain>
    </source>
</reference>
<evidence type="ECO:0000313" key="2">
    <source>
        <dbReference type="Proteomes" id="UP000595053"/>
    </source>
</evidence>